<accession>A0A9W6HLA4</accession>
<dbReference type="RefSeq" id="WP_204964645.1">
    <property type="nucleotide sequence ID" value="NZ_BAAAUR010000005.1"/>
</dbReference>
<gene>
    <name evidence="2" type="ORF">GCM10017591_12000</name>
</gene>
<reference evidence="2" key="2">
    <citation type="submission" date="2023-01" db="EMBL/GenBank/DDBJ databases">
        <authorList>
            <person name="Sun Q."/>
            <person name="Evtushenko L."/>
        </authorList>
    </citation>
    <scope>NUCLEOTIDE SEQUENCE</scope>
    <source>
        <strain evidence="2">VKM Ac-1940</strain>
    </source>
</reference>
<keyword evidence="1" id="KW-1133">Transmembrane helix</keyword>
<name>A0A9W6HLA4_9MICO</name>
<protein>
    <submittedName>
        <fullName evidence="2">Uncharacterized protein</fullName>
    </submittedName>
</protein>
<keyword evidence="1" id="KW-0472">Membrane</keyword>
<keyword evidence="3" id="KW-1185">Reference proteome</keyword>
<dbReference type="Gene3D" id="3.40.50.1820">
    <property type="entry name" value="alpha/beta hydrolase"/>
    <property type="match status" value="1"/>
</dbReference>
<evidence type="ECO:0000313" key="3">
    <source>
        <dbReference type="Proteomes" id="UP001142291"/>
    </source>
</evidence>
<dbReference type="EMBL" id="BSER01000008">
    <property type="protein sequence ID" value="GLJ95138.1"/>
    <property type="molecule type" value="Genomic_DNA"/>
</dbReference>
<comment type="caution">
    <text evidence="2">The sequence shown here is derived from an EMBL/GenBank/DDBJ whole genome shotgun (WGS) entry which is preliminary data.</text>
</comment>
<evidence type="ECO:0000256" key="1">
    <source>
        <dbReference type="SAM" id="Phobius"/>
    </source>
</evidence>
<feature type="transmembrane region" description="Helical" evidence="1">
    <location>
        <begin position="259"/>
        <end position="281"/>
    </location>
</feature>
<keyword evidence="1" id="KW-0812">Transmembrane</keyword>
<dbReference type="SUPFAM" id="SSF53474">
    <property type="entry name" value="alpha/beta-Hydrolases"/>
    <property type="match status" value="1"/>
</dbReference>
<feature type="transmembrane region" description="Helical" evidence="1">
    <location>
        <begin position="225"/>
        <end position="253"/>
    </location>
</feature>
<evidence type="ECO:0000313" key="2">
    <source>
        <dbReference type="EMBL" id="GLJ95138.1"/>
    </source>
</evidence>
<organism evidence="2 3">
    <name type="scientific">Microbacterium dextranolyticum</name>
    <dbReference type="NCBI Taxonomy" id="36806"/>
    <lineage>
        <taxon>Bacteria</taxon>
        <taxon>Bacillati</taxon>
        <taxon>Actinomycetota</taxon>
        <taxon>Actinomycetes</taxon>
        <taxon>Micrococcales</taxon>
        <taxon>Microbacteriaceae</taxon>
        <taxon>Microbacterium</taxon>
    </lineage>
</organism>
<sequence length="549" mass="58786">MTIIEADYADIFAGKPDQLGARTQDLGAAADAIAEATNALNDLVDGQKSDAIDAISSVAVETRSALTGAERRYRGTAAALKEFAIALAPIQATARRAIESAQYYEKQTYSIQSGLSKNQNDTTRAEALGQPTDDLRDEYLQLNRRLGTAMQSVEDARKTLHTARDDIRTAADRAIAAIETAIADGADSFADNWNQFWGGVGDVFAAIGKWVGEVLTVVVSKLIDIIAAVLGVLLVVLMLVFAIVAAIALIGVLLVAPELLIPMLLSVAAVVALFVATLVAIRVASDVQKLTPTVRPYKPDHVVEASGLDGVFNEAGSVDVEGGADKTVVKIEKIVQADGTVSWRVVLPSTQDWQALASTMSGKDFELFQAMKDSGAVNDVDSNMALVLFPSLRTQYERATLEAMDQAGIKGGPNGDPVMLVGFSQGGILAGHLAAYRSNDYNFGAVVVCGAPIDNMPIPDRTRVISVQHEGDPVPQLDFFTPPPTRPNWQTITDTAPGNPTDVAQIHQIDQYDGTLEKHLPDLGDVHDLDHFFGGSTSYTETEYYAWQE</sequence>
<reference evidence="2" key="1">
    <citation type="journal article" date="2014" name="Int. J. Syst. Evol. Microbiol.">
        <title>Complete genome sequence of Corynebacterium casei LMG S-19264T (=DSM 44701T), isolated from a smear-ripened cheese.</title>
        <authorList>
            <consortium name="US DOE Joint Genome Institute (JGI-PGF)"/>
            <person name="Walter F."/>
            <person name="Albersmeier A."/>
            <person name="Kalinowski J."/>
            <person name="Ruckert C."/>
        </authorList>
    </citation>
    <scope>NUCLEOTIDE SEQUENCE</scope>
    <source>
        <strain evidence="2">VKM Ac-1940</strain>
    </source>
</reference>
<proteinExistence type="predicted"/>
<dbReference type="InterPro" id="IPR029058">
    <property type="entry name" value="AB_hydrolase_fold"/>
</dbReference>
<dbReference type="AlphaFoldDB" id="A0A9W6HLA4"/>
<dbReference type="Proteomes" id="UP001142291">
    <property type="component" value="Unassembled WGS sequence"/>
</dbReference>